<evidence type="ECO:0000256" key="2">
    <source>
        <dbReference type="ARBA" id="ARBA00022722"/>
    </source>
</evidence>
<gene>
    <name evidence="5" type="primary">rnj</name>
    <name evidence="7" type="ORF">C475_06345</name>
</gene>
<accession>M0CYN3</accession>
<dbReference type="RefSeq" id="WP_006882941.1">
    <property type="nucleotide sequence ID" value="NZ_AOIU01000013.1"/>
</dbReference>
<feature type="binding site" evidence="5">
    <location>
        <position position="173"/>
    </location>
    <ligand>
        <name>Zn(2+)</name>
        <dbReference type="ChEBI" id="CHEBI:29105"/>
        <label>1</label>
        <note>catalytic</note>
    </ligand>
</feature>
<keyword evidence="3 5" id="KW-0269">Exonuclease</keyword>
<dbReference type="HAMAP" id="MF_01492">
    <property type="entry name" value="RNase_J_arch"/>
    <property type="match status" value="1"/>
</dbReference>
<dbReference type="Gene3D" id="3.40.50.10710">
    <property type="entry name" value="Metallo-hydrolase/oxidoreductase"/>
    <property type="match status" value="1"/>
</dbReference>
<dbReference type="InterPro" id="IPR042173">
    <property type="entry name" value="RNase_J_2"/>
</dbReference>
<feature type="binding site" evidence="5">
    <location>
        <position position="151"/>
    </location>
    <ligand>
        <name>Zn(2+)</name>
        <dbReference type="ChEBI" id="CHEBI:29105"/>
        <label>1</label>
        <note>catalytic</note>
    </ligand>
</feature>
<dbReference type="PANTHER" id="PTHR43694">
    <property type="entry name" value="RIBONUCLEASE J"/>
    <property type="match status" value="1"/>
</dbReference>
<comment type="similarity">
    <text evidence="5">Belongs to the metallo-beta-lactamase superfamily. RNA-metabolizing metallo-beta-lactamase-like family. Archaeal RNase J subfamily.</text>
</comment>
<dbReference type="GO" id="GO:0003723">
    <property type="term" value="F:RNA binding"/>
    <property type="evidence" value="ECO:0007669"/>
    <property type="project" value="UniProtKB-KW"/>
</dbReference>
<dbReference type="SMART" id="SM00849">
    <property type="entry name" value="Lactamase_B"/>
    <property type="match status" value="1"/>
</dbReference>
<feature type="binding site" evidence="5">
    <location>
        <position position="81"/>
    </location>
    <ligand>
        <name>Zn(2+)</name>
        <dbReference type="ChEBI" id="CHEBI:29105"/>
        <label>1</label>
        <note>catalytic</note>
    </ligand>
</feature>
<keyword evidence="8" id="KW-1185">Reference proteome</keyword>
<comment type="cofactor">
    <cofactor evidence="5">
        <name>Zn(2+)</name>
        <dbReference type="ChEBI" id="CHEBI:29105"/>
    </cofactor>
    <text evidence="5">Binds 2 Zn(2+) ions per subunit. It is not clear if Zn(2+) or Mg(2+) is physiologically important.</text>
</comment>
<dbReference type="EC" id="3.1.-.-" evidence="5"/>
<organism evidence="7 8">
    <name type="scientific">Halosimplex carlsbadense 2-9-1</name>
    <dbReference type="NCBI Taxonomy" id="797114"/>
    <lineage>
        <taxon>Archaea</taxon>
        <taxon>Methanobacteriati</taxon>
        <taxon>Methanobacteriota</taxon>
        <taxon>Stenosarchaea group</taxon>
        <taxon>Halobacteria</taxon>
        <taxon>Halobacteriales</taxon>
        <taxon>Haloarculaceae</taxon>
        <taxon>Halosimplex</taxon>
    </lineage>
</organism>
<dbReference type="OrthoDB" id="63419at2157"/>
<evidence type="ECO:0000256" key="5">
    <source>
        <dbReference type="HAMAP-Rule" id="MF_01492"/>
    </source>
</evidence>
<evidence type="ECO:0000256" key="4">
    <source>
        <dbReference type="ARBA" id="ARBA00022884"/>
    </source>
</evidence>
<dbReference type="GO" id="GO:0005737">
    <property type="term" value="C:cytoplasm"/>
    <property type="evidence" value="ECO:0007669"/>
    <property type="project" value="UniProtKB-SubCell"/>
</dbReference>
<dbReference type="InterPro" id="IPR055132">
    <property type="entry name" value="RNase_J_b_CASP"/>
</dbReference>
<comment type="subunit">
    <text evidence="5">Homodimer.</text>
</comment>
<feature type="binding site" evidence="5">
    <location>
        <position position="409"/>
    </location>
    <ligand>
        <name>Zn(2+)</name>
        <dbReference type="ChEBI" id="CHEBI:29105"/>
        <label>2</label>
        <note>catalytic</note>
    </ligand>
</feature>
<evidence type="ECO:0000256" key="3">
    <source>
        <dbReference type="ARBA" id="ARBA00022839"/>
    </source>
</evidence>
<dbReference type="InterPro" id="IPR001279">
    <property type="entry name" value="Metallo-B-lactamas"/>
</dbReference>
<dbReference type="PATRIC" id="fig|797114.5.peg.1299"/>
<dbReference type="GO" id="GO:0004534">
    <property type="term" value="F:5'-3' RNA exonuclease activity"/>
    <property type="evidence" value="ECO:0007669"/>
    <property type="project" value="UniProtKB-UniRule"/>
</dbReference>
<dbReference type="AlphaFoldDB" id="M0CYN3"/>
<proteinExistence type="inferred from homology"/>
<feature type="binding site" evidence="5">
    <location>
        <begin position="383"/>
        <end position="387"/>
    </location>
    <ligand>
        <name>substrate</name>
    </ligand>
</feature>
<dbReference type="GO" id="GO:0008270">
    <property type="term" value="F:zinc ion binding"/>
    <property type="evidence" value="ECO:0007669"/>
    <property type="project" value="UniProtKB-UniRule"/>
</dbReference>
<keyword evidence="2 5" id="KW-0540">Nuclease</keyword>
<dbReference type="PANTHER" id="PTHR43694:SF1">
    <property type="entry name" value="RIBONUCLEASE J"/>
    <property type="match status" value="1"/>
</dbReference>
<dbReference type="GO" id="GO:0006401">
    <property type="term" value="P:RNA catabolic process"/>
    <property type="evidence" value="ECO:0007669"/>
    <property type="project" value="UniProtKB-UniRule"/>
</dbReference>
<keyword evidence="5" id="KW-0862">Zinc</keyword>
<keyword evidence="4 5" id="KW-0694">RNA-binding</keyword>
<dbReference type="STRING" id="797114.C475_06345"/>
<name>M0CYN3_9EURY</name>
<dbReference type="Pfam" id="PF22505">
    <property type="entry name" value="RNase_J_b_CASP"/>
    <property type="match status" value="1"/>
</dbReference>
<dbReference type="Pfam" id="PF12706">
    <property type="entry name" value="Lactamase_B_2"/>
    <property type="match status" value="1"/>
</dbReference>
<feature type="domain" description="Metallo-beta-lactamase" evidence="6">
    <location>
        <begin position="15"/>
        <end position="234"/>
    </location>
</feature>
<dbReference type="eggNOG" id="arCOG00546">
    <property type="taxonomic scope" value="Archaea"/>
</dbReference>
<dbReference type="InterPro" id="IPR036866">
    <property type="entry name" value="RibonucZ/Hydroxyglut_hydro"/>
</dbReference>
<evidence type="ECO:0000259" key="6">
    <source>
        <dbReference type="SMART" id="SM00849"/>
    </source>
</evidence>
<feature type="binding site" evidence="5">
    <location>
        <position position="83"/>
    </location>
    <ligand>
        <name>Zn(2+)</name>
        <dbReference type="ChEBI" id="CHEBI:29105"/>
        <label>1</label>
        <note>catalytic</note>
    </ligand>
</feature>
<dbReference type="Gene3D" id="3.60.15.10">
    <property type="entry name" value="Ribonuclease Z/Hydroxyacylglutathione hydrolase-like"/>
    <property type="match status" value="1"/>
</dbReference>
<dbReference type="InterPro" id="IPR030879">
    <property type="entry name" value="RNase_J_arc"/>
</dbReference>
<dbReference type="InterPro" id="IPR004613">
    <property type="entry name" value="RNase_J"/>
</dbReference>
<dbReference type="Proteomes" id="UP000011626">
    <property type="component" value="Unassembled WGS sequence"/>
</dbReference>
<comment type="function">
    <text evidence="5">An RNase that has 5'-3' exonuclease activity. May be involved in RNA degradation.</text>
</comment>
<sequence length="445" mass="49278">MEIEIATIGGYEEVGRQMTAVRAGDDIVVFDMGLNLSKVLIHDDVQTERMHSLDLIDMDAIPDDRVMSDIDGTVQAIVPTHGHLDHIGAIPKLAHRYDAPIVASPFTLALVEEEIDDEGKFNVQNDLVEMDAGETMSIGDEVDLEFVNVTHSTIDAINPVLHTPEGAIVYGLDKRMDHTPVIGDPIDMDRFREIGREGVLCYIEDCTNANKKGRTPSEAVARSELRDLMLSLEHYDGGIVATTFASHIARVVSLVEFAEEIGRQPVLLGRSMEKYSGTAERIGAVEFPDDLGMYGHRKSVDRTFERIMNEGKENFLPVVTGHQGEPRAMLTRMGRGETPYELDKGDKVIFSAGIIPEPTNEGQRYQSETLLGMQGARIYDDVHVSGHLRREGHYEMLDAIQPEHLIPAHQDMAGFSGYVDLATSQGYELDEDLHITSNGNTIQLV</sequence>
<dbReference type="NCBIfam" id="TIGR00649">
    <property type="entry name" value="MG423"/>
    <property type="match status" value="1"/>
</dbReference>
<protein>
    <recommendedName>
        <fullName evidence="5">Ribonuclease J</fullName>
        <shortName evidence="5">RNase J</shortName>
        <ecNumber evidence="5">3.1.-.-</ecNumber>
    </recommendedName>
</protein>
<keyword evidence="1 5" id="KW-0963">Cytoplasm</keyword>
<evidence type="ECO:0000256" key="1">
    <source>
        <dbReference type="ARBA" id="ARBA00022490"/>
    </source>
</evidence>
<comment type="subcellular location">
    <subcellularLocation>
        <location evidence="5">Cytoplasm</location>
    </subcellularLocation>
</comment>
<evidence type="ECO:0000313" key="8">
    <source>
        <dbReference type="Proteomes" id="UP000011626"/>
    </source>
</evidence>
<dbReference type="EMBL" id="AOIU01000013">
    <property type="protein sequence ID" value="ELZ27517.1"/>
    <property type="molecule type" value="Genomic_DNA"/>
</dbReference>
<comment type="caution">
    <text evidence="7">The sequence shown here is derived from an EMBL/GenBank/DDBJ whole genome shotgun (WGS) entry which is preliminary data.</text>
</comment>
<feature type="binding site" evidence="5">
    <location>
        <position position="85"/>
    </location>
    <ligand>
        <name>Zn(2+)</name>
        <dbReference type="ChEBI" id="CHEBI:29105"/>
        <label>2</label>
        <note>catalytic</note>
    </ligand>
</feature>
<evidence type="ECO:0000313" key="7">
    <source>
        <dbReference type="EMBL" id="ELZ27517.1"/>
    </source>
</evidence>
<keyword evidence="5" id="KW-0479">Metal-binding</keyword>
<dbReference type="CDD" id="cd07714">
    <property type="entry name" value="RNaseJ_MBL-fold"/>
    <property type="match status" value="1"/>
</dbReference>
<feature type="binding site" evidence="5">
    <location>
        <position position="173"/>
    </location>
    <ligand>
        <name>Zn(2+)</name>
        <dbReference type="ChEBI" id="CHEBI:29105"/>
        <label>2</label>
        <note>catalytic</note>
    </ligand>
</feature>
<dbReference type="SUPFAM" id="SSF56281">
    <property type="entry name" value="Metallo-hydrolase/oxidoreductase"/>
    <property type="match status" value="1"/>
</dbReference>
<keyword evidence="5" id="KW-0378">Hydrolase</keyword>
<reference evidence="7 8" key="1">
    <citation type="journal article" date="2014" name="PLoS Genet.">
        <title>Phylogenetically driven sequencing of extremely halophilic archaea reveals strategies for static and dynamic osmo-response.</title>
        <authorList>
            <person name="Becker E.A."/>
            <person name="Seitzer P.M."/>
            <person name="Tritt A."/>
            <person name="Larsen D."/>
            <person name="Krusor M."/>
            <person name="Yao A.I."/>
            <person name="Wu D."/>
            <person name="Madern D."/>
            <person name="Eisen J.A."/>
            <person name="Darling A.E."/>
            <person name="Facciotti M.T."/>
        </authorList>
    </citation>
    <scope>NUCLEOTIDE SEQUENCE [LARGE SCALE GENOMIC DNA]</scope>
    <source>
        <strain evidence="7 8">2-9-1</strain>
    </source>
</reference>
<feature type="binding site" evidence="5">
    <location>
        <position position="86"/>
    </location>
    <ligand>
        <name>Zn(2+)</name>
        <dbReference type="ChEBI" id="CHEBI:29105"/>
        <label>2</label>
        <note>catalytic</note>
    </ligand>
</feature>